<dbReference type="Pfam" id="PF22752">
    <property type="entry name" value="DUF488-N3i"/>
    <property type="match status" value="1"/>
</dbReference>
<reference evidence="1 2" key="1">
    <citation type="submission" date="2007-07" db="EMBL/GenBank/DDBJ databases">
        <title>Complete sequence of plasmid pXAUT01 of Xanthobacter autotrophicus Py2.</title>
        <authorList>
            <consortium name="US DOE Joint Genome Institute"/>
            <person name="Copeland A."/>
            <person name="Lucas S."/>
            <person name="Lapidus A."/>
            <person name="Barry K."/>
            <person name="Glavina del Rio T."/>
            <person name="Hammon N."/>
            <person name="Israni S."/>
            <person name="Dalin E."/>
            <person name="Tice H."/>
            <person name="Pitluck S."/>
            <person name="Sims D."/>
            <person name="Brettin T."/>
            <person name="Bruce D."/>
            <person name="Detter J.C."/>
            <person name="Han C."/>
            <person name="Tapia R."/>
            <person name="Brainard J."/>
            <person name="Schmutz J."/>
            <person name="Larimer F."/>
            <person name="Land M."/>
            <person name="Hauser L."/>
            <person name="Kyrpides N."/>
            <person name="Kim E."/>
            <person name="Ensigns S.A."/>
            <person name="Richardson P."/>
        </authorList>
    </citation>
    <scope>NUCLEOTIDE SEQUENCE [LARGE SCALE GENOMIC DNA]</scope>
    <source>
        <strain evidence="2">ATCC BAA-1158 / Py2</strain>
        <plasmid evidence="2">Plasmid pXAUT01</plasmid>
    </source>
</reference>
<sequence>MPRISIKRIYDPPSEENGFRVLVDRVWPRGISKKDAAIDHWAKDIAPSTELRKWINHDLARWNEFQERYQRELKNQISELRQLLEKNAVAAE</sequence>
<organism evidence="1 2">
    <name type="scientific">Xanthobacter autotrophicus (strain ATCC BAA-1158 / Py2)</name>
    <dbReference type="NCBI Taxonomy" id="78245"/>
    <lineage>
        <taxon>Bacteria</taxon>
        <taxon>Pseudomonadati</taxon>
        <taxon>Pseudomonadota</taxon>
        <taxon>Alphaproteobacteria</taxon>
        <taxon>Hyphomicrobiales</taxon>
        <taxon>Xanthobacteraceae</taxon>
        <taxon>Xanthobacter</taxon>
    </lineage>
</organism>
<accession>A7IQD3</accession>
<evidence type="ECO:0000313" key="1">
    <source>
        <dbReference type="EMBL" id="ABS70229.1"/>
    </source>
</evidence>
<dbReference type="Proteomes" id="UP000002417">
    <property type="component" value="Plasmid pXAUT01"/>
</dbReference>
<keyword evidence="1" id="KW-0614">Plasmid</keyword>
<dbReference type="HOGENOM" id="CLU_137928_1_1_5"/>
<gene>
    <name evidence="1" type="ordered locus">Xaut_5031</name>
</gene>
<evidence type="ECO:0000313" key="2">
    <source>
        <dbReference type="Proteomes" id="UP000002417"/>
    </source>
</evidence>
<keyword evidence="2" id="KW-1185">Reference proteome</keyword>
<evidence type="ECO:0008006" key="3">
    <source>
        <dbReference type="Google" id="ProtNLM"/>
    </source>
</evidence>
<geneLocation type="plasmid" evidence="1 2">
    <name>pXAUT01</name>
</geneLocation>
<dbReference type="KEGG" id="xau:Xaut_5031"/>
<protein>
    <recommendedName>
        <fullName evidence="3">DUF488 domain-containing protein</fullName>
    </recommendedName>
</protein>
<dbReference type="eggNOG" id="COG3189">
    <property type="taxonomic scope" value="Bacteria"/>
</dbReference>
<dbReference type="PANTHER" id="PTHR36849:SF1">
    <property type="entry name" value="CYTOPLASMIC PROTEIN"/>
    <property type="match status" value="1"/>
</dbReference>
<dbReference type="PANTHER" id="PTHR36849">
    <property type="entry name" value="CYTOPLASMIC PROTEIN-RELATED"/>
    <property type="match status" value="1"/>
</dbReference>
<name>A7IQD3_XANP2</name>
<dbReference type="InterPro" id="IPR052552">
    <property type="entry name" value="YeaO-like"/>
</dbReference>
<dbReference type="PhylomeDB" id="A7IQD3"/>
<dbReference type="EMBL" id="CP000782">
    <property type="protein sequence ID" value="ABS70229.1"/>
    <property type="molecule type" value="Genomic_DNA"/>
</dbReference>
<dbReference type="AlphaFoldDB" id="A7IQD3"/>
<proteinExistence type="predicted"/>